<keyword evidence="1" id="KW-0812">Transmembrane</keyword>
<evidence type="ECO:0000313" key="3">
    <source>
        <dbReference type="Proteomes" id="UP001632037"/>
    </source>
</evidence>
<name>A0ABD3FUM4_9STRA</name>
<dbReference type="Proteomes" id="UP001632037">
    <property type="component" value="Unassembled WGS sequence"/>
</dbReference>
<keyword evidence="1" id="KW-1133">Transmembrane helix</keyword>
<evidence type="ECO:0000313" key="2">
    <source>
        <dbReference type="EMBL" id="KAL3670448.1"/>
    </source>
</evidence>
<keyword evidence="1" id="KW-0472">Membrane</keyword>
<evidence type="ECO:0000256" key="1">
    <source>
        <dbReference type="SAM" id="Phobius"/>
    </source>
</evidence>
<organism evidence="2 3">
    <name type="scientific">Phytophthora oleae</name>
    <dbReference type="NCBI Taxonomy" id="2107226"/>
    <lineage>
        <taxon>Eukaryota</taxon>
        <taxon>Sar</taxon>
        <taxon>Stramenopiles</taxon>
        <taxon>Oomycota</taxon>
        <taxon>Peronosporomycetes</taxon>
        <taxon>Peronosporales</taxon>
        <taxon>Peronosporaceae</taxon>
        <taxon>Phytophthora</taxon>
    </lineage>
</organism>
<feature type="transmembrane region" description="Helical" evidence="1">
    <location>
        <begin position="52"/>
        <end position="76"/>
    </location>
</feature>
<sequence length="83" mass="9331">MTANKLKATVTNIIIYASLESISFAALLLLLKRKFGFSPVYQLAFVLESQVLAIQGHLFFLWTISILHITLVHYGADFMVQNS</sequence>
<reference evidence="2 3" key="1">
    <citation type="submission" date="2024-09" db="EMBL/GenBank/DDBJ databases">
        <title>Genome sequencing and assembly of Phytophthora oleae, isolate VK10A, causative agent of rot of olive drupes.</title>
        <authorList>
            <person name="Conti Taguali S."/>
            <person name="Riolo M."/>
            <person name="La Spada F."/>
            <person name="Cacciola S.O."/>
            <person name="Dionisio G."/>
        </authorList>
    </citation>
    <scope>NUCLEOTIDE SEQUENCE [LARGE SCALE GENOMIC DNA]</scope>
    <source>
        <strain evidence="2 3">VK10A</strain>
    </source>
</reference>
<keyword evidence="3" id="KW-1185">Reference proteome</keyword>
<feature type="transmembrane region" description="Helical" evidence="1">
    <location>
        <begin position="13"/>
        <end position="31"/>
    </location>
</feature>
<protein>
    <submittedName>
        <fullName evidence="2">Uncharacterized protein</fullName>
    </submittedName>
</protein>
<accession>A0ABD3FUM4</accession>
<dbReference type="AlphaFoldDB" id="A0ABD3FUM4"/>
<gene>
    <name evidence="2" type="ORF">V7S43_004767</name>
</gene>
<proteinExistence type="predicted"/>
<comment type="caution">
    <text evidence="2">The sequence shown here is derived from an EMBL/GenBank/DDBJ whole genome shotgun (WGS) entry which is preliminary data.</text>
</comment>
<dbReference type="EMBL" id="JBIMZQ010000007">
    <property type="protein sequence ID" value="KAL3670448.1"/>
    <property type="molecule type" value="Genomic_DNA"/>
</dbReference>